<feature type="transmembrane region" description="Helical" evidence="1">
    <location>
        <begin position="15"/>
        <end position="35"/>
    </location>
</feature>
<proteinExistence type="predicted"/>
<keyword evidence="3" id="KW-1185">Reference proteome</keyword>
<evidence type="ECO:0000313" key="3">
    <source>
        <dbReference type="Proteomes" id="UP001295684"/>
    </source>
</evidence>
<sequence length="65" mass="7821">MSALSLVQFIKSNTFRLLYCYSLITFISLHFKYFLSPFMMSIIYPLTSAGKRRQIYFCFYFHEPV</sequence>
<comment type="caution">
    <text evidence="2">The sequence shown here is derived from an EMBL/GenBank/DDBJ whole genome shotgun (WGS) entry which is preliminary data.</text>
</comment>
<organism evidence="2 3">
    <name type="scientific">Euplotes crassus</name>
    <dbReference type="NCBI Taxonomy" id="5936"/>
    <lineage>
        <taxon>Eukaryota</taxon>
        <taxon>Sar</taxon>
        <taxon>Alveolata</taxon>
        <taxon>Ciliophora</taxon>
        <taxon>Intramacronucleata</taxon>
        <taxon>Spirotrichea</taxon>
        <taxon>Hypotrichia</taxon>
        <taxon>Euplotida</taxon>
        <taxon>Euplotidae</taxon>
        <taxon>Moneuplotes</taxon>
    </lineage>
</organism>
<evidence type="ECO:0000313" key="2">
    <source>
        <dbReference type="EMBL" id="CAI2368816.1"/>
    </source>
</evidence>
<evidence type="ECO:0000256" key="1">
    <source>
        <dbReference type="SAM" id="Phobius"/>
    </source>
</evidence>
<accession>A0AAD1XF56</accession>
<protein>
    <submittedName>
        <fullName evidence="2">Uncharacterized protein</fullName>
    </submittedName>
</protein>
<keyword evidence="1" id="KW-0472">Membrane</keyword>
<dbReference type="EMBL" id="CAMPGE010009957">
    <property type="protein sequence ID" value="CAI2368816.1"/>
    <property type="molecule type" value="Genomic_DNA"/>
</dbReference>
<gene>
    <name evidence="2" type="ORF">ECRASSUSDP1_LOCUS10112</name>
</gene>
<dbReference type="Proteomes" id="UP001295684">
    <property type="component" value="Unassembled WGS sequence"/>
</dbReference>
<dbReference type="AlphaFoldDB" id="A0AAD1XF56"/>
<name>A0AAD1XF56_EUPCR</name>
<reference evidence="2" key="1">
    <citation type="submission" date="2023-07" db="EMBL/GenBank/DDBJ databases">
        <authorList>
            <consortium name="AG Swart"/>
            <person name="Singh M."/>
            <person name="Singh A."/>
            <person name="Seah K."/>
            <person name="Emmerich C."/>
        </authorList>
    </citation>
    <scope>NUCLEOTIDE SEQUENCE</scope>
    <source>
        <strain evidence="2">DP1</strain>
    </source>
</reference>
<keyword evidence="1" id="KW-1133">Transmembrane helix</keyword>
<keyword evidence="1" id="KW-0812">Transmembrane</keyword>